<sequence length="74" mass="8352">MIALTFIIKYKYSNFLPDISPSATLSSPRHIRLNHSDPGEFSRWRSKKFTKIQIALSPLLMGNSAVSLTAKFNP</sequence>
<name>A0A377LTN6_ENTCL</name>
<dbReference type="Proteomes" id="UP000255106">
    <property type="component" value="Unassembled WGS sequence"/>
</dbReference>
<protein>
    <submittedName>
        <fullName evidence="1">Uncharacterized protein</fullName>
    </submittedName>
</protein>
<organism evidence="1 2">
    <name type="scientific">Enterobacter cloacae</name>
    <dbReference type="NCBI Taxonomy" id="550"/>
    <lineage>
        <taxon>Bacteria</taxon>
        <taxon>Pseudomonadati</taxon>
        <taxon>Pseudomonadota</taxon>
        <taxon>Gammaproteobacteria</taxon>
        <taxon>Enterobacterales</taxon>
        <taxon>Enterobacteriaceae</taxon>
        <taxon>Enterobacter</taxon>
        <taxon>Enterobacter cloacae complex</taxon>
    </lineage>
</organism>
<proteinExistence type="predicted"/>
<accession>A0A377LTN6</accession>
<evidence type="ECO:0000313" key="1">
    <source>
        <dbReference type="EMBL" id="STQ09745.1"/>
    </source>
</evidence>
<evidence type="ECO:0000313" key="2">
    <source>
        <dbReference type="Proteomes" id="UP000255106"/>
    </source>
</evidence>
<gene>
    <name evidence="1" type="ORF">NCTC10005_02466</name>
</gene>
<reference evidence="1 2" key="1">
    <citation type="submission" date="2018-06" db="EMBL/GenBank/DDBJ databases">
        <authorList>
            <consortium name="Pathogen Informatics"/>
            <person name="Doyle S."/>
        </authorList>
    </citation>
    <scope>NUCLEOTIDE SEQUENCE [LARGE SCALE GENOMIC DNA]</scope>
    <source>
        <strain evidence="1 2">NCTC10005</strain>
    </source>
</reference>
<dbReference type="AlphaFoldDB" id="A0A377LTN6"/>
<dbReference type="EMBL" id="UGJB01000004">
    <property type="protein sequence ID" value="STQ09745.1"/>
    <property type="molecule type" value="Genomic_DNA"/>
</dbReference>